<dbReference type="RefSeq" id="WP_163112498.1">
    <property type="nucleotide sequence ID" value="NZ_JAAAWP010000010.1"/>
</dbReference>
<evidence type="ECO:0000313" key="5">
    <source>
        <dbReference type="EMBL" id="NDW22775.1"/>
    </source>
</evidence>
<keyword evidence="2 3" id="KW-0802">TPR repeat</keyword>
<dbReference type="AlphaFoldDB" id="A0A6L9MXP8"/>
<dbReference type="Pfam" id="PF13414">
    <property type="entry name" value="TPR_11"/>
    <property type="match status" value="1"/>
</dbReference>
<evidence type="ECO:0000256" key="3">
    <source>
        <dbReference type="PROSITE-ProRule" id="PRU00339"/>
    </source>
</evidence>
<evidence type="ECO:0000256" key="4">
    <source>
        <dbReference type="SAM" id="SignalP"/>
    </source>
</evidence>
<evidence type="ECO:0000313" key="6">
    <source>
        <dbReference type="Proteomes" id="UP000478837"/>
    </source>
</evidence>
<dbReference type="InterPro" id="IPR011990">
    <property type="entry name" value="TPR-like_helical_dom_sf"/>
</dbReference>
<dbReference type="PROSITE" id="PS50005">
    <property type="entry name" value="TPR"/>
    <property type="match status" value="3"/>
</dbReference>
<feature type="signal peptide" evidence="4">
    <location>
        <begin position="1"/>
        <end position="22"/>
    </location>
</feature>
<dbReference type="PANTHER" id="PTHR45586">
    <property type="entry name" value="TPR REPEAT-CONTAINING PROTEIN PA4667"/>
    <property type="match status" value="1"/>
</dbReference>
<dbReference type="Gene3D" id="1.25.40.10">
    <property type="entry name" value="Tetratricopeptide repeat domain"/>
    <property type="match status" value="2"/>
</dbReference>
<name>A0A6L9MXP8_9ALTE</name>
<dbReference type="PROSITE" id="PS51257">
    <property type="entry name" value="PROKAR_LIPOPROTEIN"/>
    <property type="match status" value="1"/>
</dbReference>
<dbReference type="Proteomes" id="UP000478837">
    <property type="component" value="Unassembled WGS sequence"/>
</dbReference>
<comment type="caution">
    <text evidence="5">The sequence shown here is derived from an EMBL/GenBank/DDBJ whole genome shotgun (WGS) entry which is preliminary data.</text>
</comment>
<keyword evidence="4" id="KW-0732">Signal</keyword>
<keyword evidence="6" id="KW-1185">Reference proteome</keyword>
<dbReference type="InterPro" id="IPR051012">
    <property type="entry name" value="CellSynth/LPSAsmb/PSIAsmb"/>
</dbReference>
<dbReference type="SMART" id="SM00028">
    <property type="entry name" value="TPR"/>
    <property type="match status" value="5"/>
</dbReference>
<keyword evidence="1" id="KW-0677">Repeat</keyword>
<reference evidence="5 6" key="1">
    <citation type="submission" date="2020-01" db="EMBL/GenBank/DDBJ databases">
        <title>Genomes of bacteria type strains.</title>
        <authorList>
            <person name="Chen J."/>
            <person name="Zhu S."/>
            <person name="Yang J."/>
        </authorList>
    </citation>
    <scope>NUCLEOTIDE SEQUENCE [LARGE SCALE GENOMIC DNA]</scope>
    <source>
        <strain evidence="5 6">LMG 22958</strain>
    </source>
</reference>
<feature type="chain" id="PRO_5026670051" evidence="4">
    <location>
        <begin position="23"/>
        <end position="391"/>
    </location>
</feature>
<dbReference type="SUPFAM" id="SSF48452">
    <property type="entry name" value="TPR-like"/>
    <property type="match status" value="1"/>
</dbReference>
<sequence>MFTRRVLLAACALLAACQSVTSTSSVKTESLLRDDLFPSHQLFTIETEQDVFYLGKEAKRFAERAILDETANVTTKKAKDVRGFVSAILDYSDNGIAYRNNANTVANTTFSNRAANCLSLSIMTFALAEHVGLKATLYEVDIPEYWTRRDGFSLLNGHVNLRVSASDNPSSIVLGSTWADVDFDPQAIRSRFPRVPVSKQSVLAMFYNNKGADALVANSYTRAYKYFKAATEVAPQLQQSWTNLGVLYRMKGELKLAENVYQHALSLDSENLTVWENLAILYRHQNRHEESKQLLASVETKRKTNPFYHFILGEQSFEDGEFAKALAHYQRAVRLDRKNHEILFGLAKAYYELGDISNAQRYLQGAVNFSPDKYSAQHYSSKLAALAHNER</sequence>
<proteinExistence type="predicted"/>
<feature type="repeat" description="TPR" evidence="3">
    <location>
        <begin position="340"/>
        <end position="373"/>
    </location>
</feature>
<dbReference type="EMBL" id="JAAAWP010000010">
    <property type="protein sequence ID" value="NDW22775.1"/>
    <property type="molecule type" value="Genomic_DNA"/>
</dbReference>
<accession>A0A6L9MXP8</accession>
<evidence type="ECO:0000256" key="2">
    <source>
        <dbReference type="ARBA" id="ARBA00022803"/>
    </source>
</evidence>
<dbReference type="InterPro" id="IPR019734">
    <property type="entry name" value="TPR_rpt"/>
</dbReference>
<dbReference type="Pfam" id="PF13181">
    <property type="entry name" value="TPR_8"/>
    <property type="match status" value="1"/>
</dbReference>
<organism evidence="5 6">
    <name type="scientific">Alteromonas hispanica</name>
    <dbReference type="NCBI Taxonomy" id="315421"/>
    <lineage>
        <taxon>Bacteria</taxon>
        <taxon>Pseudomonadati</taxon>
        <taxon>Pseudomonadota</taxon>
        <taxon>Gammaproteobacteria</taxon>
        <taxon>Alteromonadales</taxon>
        <taxon>Alteromonadaceae</taxon>
        <taxon>Alteromonas/Salinimonas group</taxon>
        <taxon>Alteromonas</taxon>
    </lineage>
</organism>
<gene>
    <name evidence="5" type="ORF">GTW09_14695</name>
</gene>
<protein>
    <submittedName>
        <fullName evidence="5">Tetratricopeptide repeat protein</fullName>
    </submittedName>
</protein>
<evidence type="ECO:0000256" key="1">
    <source>
        <dbReference type="ARBA" id="ARBA00022737"/>
    </source>
</evidence>
<dbReference type="PANTHER" id="PTHR45586:SF1">
    <property type="entry name" value="LIPOPOLYSACCHARIDE ASSEMBLY PROTEIN B"/>
    <property type="match status" value="1"/>
</dbReference>
<feature type="repeat" description="TPR" evidence="3">
    <location>
        <begin position="306"/>
        <end position="339"/>
    </location>
</feature>
<feature type="repeat" description="TPR" evidence="3">
    <location>
        <begin position="238"/>
        <end position="271"/>
    </location>
</feature>